<comment type="similarity">
    <text evidence="3">In the N-terminal section; belongs to the PMEI family.</text>
</comment>
<protein>
    <recommendedName>
        <fullName evidence="5 13">Pectinesterase</fullName>
        <ecNumber evidence="5 13">3.1.1.11</ecNumber>
    </recommendedName>
</protein>
<dbReference type="PROSITE" id="PS00800">
    <property type="entry name" value="PECTINESTERASE_1"/>
    <property type="match status" value="1"/>
</dbReference>
<keyword evidence="17" id="KW-1185">Reference proteome</keyword>
<dbReference type="CDD" id="cd15798">
    <property type="entry name" value="PMEI-like_3"/>
    <property type="match status" value="1"/>
</dbReference>
<evidence type="ECO:0000313" key="16">
    <source>
        <dbReference type="EMBL" id="KAK6146602.1"/>
    </source>
</evidence>
<dbReference type="Gene3D" id="1.20.140.40">
    <property type="entry name" value="Invertase/pectin methylesterase inhibitor family protein"/>
    <property type="match status" value="1"/>
</dbReference>
<evidence type="ECO:0000256" key="10">
    <source>
        <dbReference type="ARBA" id="ARBA00023316"/>
    </source>
</evidence>
<feature type="active site" evidence="12">
    <location>
        <position position="313"/>
    </location>
</feature>
<keyword evidence="8 13" id="KW-0378">Hydrolase</keyword>
<evidence type="ECO:0000256" key="8">
    <source>
        <dbReference type="ARBA" id="ARBA00022801"/>
    </source>
</evidence>
<reference evidence="16 17" key="1">
    <citation type="journal article" date="2021" name="Comput. Struct. Biotechnol. J.">
        <title>De novo genome assembly of the potent medicinal plant Rehmannia glutinosa using nanopore technology.</title>
        <authorList>
            <person name="Ma L."/>
            <person name="Dong C."/>
            <person name="Song C."/>
            <person name="Wang X."/>
            <person name="Zheng X."/>
            <person name="Niu Y."/>
            <person name="Chen S."/>
            <person name="Feng W."/>
        </authorList>
    </citation>
    <scope>NUCLEOTIDE SEQUENCE [LARGE SCALE GENOMIC DNA]</scope>
    <source>
        <strain evidence="16">DH-2019</strain>
    </source>
</reference>
<dbReference type="InterPro" id="IPR000070">
    <property type="entry name" value="Pectinesterase_cat"/>
</dbReference>
<comment type="pathway">
    <text evidence="2 13">Glycan metabolism; pectin degradation; 2-dehydro-3-deoxy-D-gluconate from pectin: step 1/5.</text>
</comment>
<evidence type="ECO:0000256" key="5">
    <source>
        <dbReference type="ARBA" id="ARBA00013229"/>
    </source>
</evidence>
<evidence type="ECO:0000256" key="3">
    <source>
        <dbReference type="ARBA" id="ARBA00006027"/>
    </source>
</evidence>
<name>A0ABR0WGR1_REHGL</name>
<dbReference type="InterPro" id="IPR012334">
    <property type="entry name" value="Pectin_lyas_fold"/>
</dbReference>
<feature type="domain" description="Pectinesterase catalytic" evidence="14">
    <location>
        <begin position="164"/>
        <end position="457"/>
    </location>
</feature>
<evidence type="ECO:0000313" key="17">
    <source>
        <dbReference type="Proteomes" id="UP001318860"/>
    </source>
</evidence>
<dbReference type="Gene3D" id="2.160.20.10">
    <property type="entry name" value="Single-stranded right-handed beta-helix, Pectin lyase-like"/>
    <property type="match status" value="1"/>
</dbReference>
<organism evidence="16 17">
    <name type="scientific">Rehmannia glutinosa</name>
    <name type="common">Chinese foxglove</name>
    <dbReference type="NCBI Taxonomy" id="99300"/>
    <lineage>
        <taxon>Eukaryota</taxon>
        <taxon>Viridiplantae</taxon>
        <taxon>Streptophyta</taxon>
        <taxon>Embryophyta</taxon>
        <taxon>Tracheophyta</taxon>
        <taxon>Spermatophyta</taxon>
        <taxon>Magnoliopsida</taxon>
        <taxon>eudicotyledons</taxon>
        <taxon>Gunneridae</taxon>
        <taxon>Pentapetalae</taxon>
        <taxon>asterids</taxon>
        <taxon>lamiids</taxon>
        <taxon>Lamiales</taxon>
        <taxon>Orobanchaceae</taxon>
        <taxon>Rehmannieae</taxon>
        <taxon>Rehmannia</taxon>
    </lineage>
</organism>
<dbReference type="InterPro" id="IPR018040">
    <property type="entry name" value="Pectinesterase_Tyr_AS"/>
</dbReference>
<evidence type="ECO:0000256" key="11">
    <source>
        <dbReference type="ARBA" id="ARBA00047928"/>
    </source>
</evidence>
<comment type="function">
    <text evidence="13">Acts in the modification of cell walls via demethylesterification of cell wall pectin.</text>
</comment>
<keyword evidence="6 13" id="KW-0134">Cell wall</keyword>
<dbReference type="InterPro" id="IPR006501">
    <property type="entry name" value="Pectinesterase_inhib_dom"/>
</dbReference>
<evidence type="ECO:0000256" key="12">
    <source>
        <dbReference type="PROSITE-ProRule" id="PRU10040"/>
    </source>
</evidence>
<evidence type="ECO:0000256" key="9">
    <source>
        <dbReference type="ARBA" id="ARBA00023085"/>
    </source>
</evidence>
<evidence type="ECO:0000256" key="1">
    <source>
        <dbReference type="ARBA" id="ARBA00004191"/>
    </source>
</evidence>
<dbReference type="SUPFAM" id="SSF101148">
    <property type="entry name" value="Plant invertase/pectin methylesterase inhibitor"/>
    <property type="match status" value="1"/>
</dbReference>
<comment type="catalytic activity">
    <reaction evidence="11 13">
        <text>[(1-&gt;4)-alpha-D-galacturonosyl methyl ester](n) + n H2O = [(1-&gt;4)-alpha-D-galacturonosyl](n) + n methanol + n H(+)</text>
        <dbReference type="Rhea" id="RHEA:22380"/>
        <dbReference type="Rhea" id="RHEA-COMP:14570"/>
        <dbReference type="Rhea" id="RHEA-COMP:14573"/>
        <dbReference type="ChEBI" id="CHEBI:15377"/>
        <dbReference type="ChEBI" id="CHEBI:15378"/>
        <dbReference type="ChEBI" id="CHEBI:17790"/>
        <dbReference type="ChEBI" id="CHEBI:140522"/>
        <dbReference type="ChEBI" id="CHEBI:140523"/>
        <dbReference type="EC" id="3.1.1.11"/>
    </reaction>
</comment>
<sequence length="472" mass="51603">MNSLCNFEITRVSKNFSENGTLAQTIKHTNEKILISALESCRDFLSLALYNLNLSLPTSGSVTTHETRTNFRTWLSAADADLQACMYDFEYTRDDARKAVAANLDNSTKLVTNSLAIISKTDDFMSSDEEPSVIDIIDTSSEPTWLSFEDRKLLQNRKQMMNPDAVVAADGSGNYKTIAAALNAVPPNSNNRFVIYVKKGVYNENVRVEKEKWNVLMYGDGMGNTIVSSNLSNGGGTSTTNSATFAAFGKGFIAKDIGFQNTAGAANGQAVALLSGSDQSVFYRCLIDGYQDTLYTQSNRQFYRECKIYGTIDFIFGDSAAVIQNCDILVKKPQPGQGTVVTAQGKSNPYSNTGISIQKCSIEEAENLGDVTTFLGRPWRDYSTVVVMETELGSLIDPKGWSPFGNNATAPDTVFYVEYNNFGPGAGTANRVTWKGVRVNNTQNDASKFTVRSFIDGVEWIPSSGVPFQADL</sequence>
<dbReference type="PROSITE" id="PS00503">
    <property type="entry name" value="PECTINESTERASE_2"/>
    <property type="match status" value="1"/>
</dbReference>
<dbReference type="SUPFAM" id="SSF51126">
    <property type="entry name" value="Pectin lyase-like"/>
    <property type="match status" value="1"/>
</dbReference>
<comment type="subcellular location">
    <subcellularLocation>
        <location evidence="1 13">Secreted</location>
        <location evidence="1 13">Cell wall</location>
    </subcellularLocation>
</comment>
<evidence type="ECO:0000256" key="2">
    <source>
        <dbReference type="ARBA" id="ARBA00005184"/>
    </source>
</evidence>
<comment type="caution">
    <text evidence="16">The sequence shown here is derived from an EMBL/GenBank/DDBJ whole genome shotgun (WGS) entry which is preliminary data.</text>
</comment>
<dbReference type="InterPro" id="IPR035513">
    <property type="entry name" value="Invertase/methylesterase_inhib"/>
</dbReference>
<dbReference type="PANTHER" id="PTHR31707">
    <property type="entry name" value="PECTINESTERASE"/>
    <property type="match status" value="1"/>
</dbReference>
<evidence type="ECO:0000256" key="6">
    <source>
        <dbReference type="ARBA" id="ARBA00022512"/>
    </source>
</evidence>
<dbReference type="Pfam" id="PF04043">
    <property type="entry name" value="PMEI"/>
    <property type="match status" value="1"/>
</dbReference>
<dbReference type="EC" id="3.1.1.11" evidence="5 13"/>
<evidence type="ECO:0000256" key="7">
    <source>
        <dbReference type="ARBA" id="ARBA00022525"/>
    </source>
</evidence>
<evidence type="ECO:0000256" key="13">
    <source>
        <dbReference type="RuleBase" id="RU000589"/>
    </source>
</evidence>
<feature type="domain" description="Pectinesterase inhibitor" evidence="15">
    <location>
        <begin position="15"/>
        <end position="117"/>
    </location>
</feature>
<dbReference type="EMBL" id="JABTTQ020000011">
    <property type="protein sequence ID" value="KAK6146602.1"/>
    <property type="molecule type" value="Genomic_DNA"/>
</dbReference>
<keyword evidence="7 13" id="KW-0964">Secreted</keyword>
<comment type="similarity">
    <text evidence="4">In the C-terminal section; belongs to the pectinesterase family.</text>
</comment>
<dbReference type="Pfam" id="PF01095">
    <property type="entry name" value="Pectinesterase"/>
    <property type="match status" value="1"/>
</dbReference>
<gene>
    <name evidence="16" type="ORF">DH2020_020471</name>
</gene>
<evidence type="ECO:0000259" key="15">
    <source>
        <dbReference type="Pfam" id="PF04043"/>
    </source>
</evidence>
<evidence type="ECO:0000256" key="4">
    <source>
        <dbReference type="ARBA" id="ARBA00007786"/>
    </source>
</evidence>
<dbReference type="InterPro" id="IPR033131">
    <property type="entry name" value="Pectinesterase_Asp_AS"/>
</dbReference>
<evidence type="ECO:0000259" key="14">
    <source>
        <dbReference type="Pfam" id="PF01095"/>
    </source>
</evidence>
<accession>A0ABR0WGR1</accession>
<dbReference type="InterPro" id="IPR011050">
    <property type="entry name" value="Pectin_lyase_fold/virulence"/>
</dbReference>
<keyword evidence="10 13" id="KW-0961">Cell wall biogenesis/degradation</keyword>
<keyword evidence="9 13" id="KW-0063">Aspartyl esterase</keyword>
<proteinExistence type="inferred from homology"/>
<dbReference type="Proteomes" id="UP001318860">
    <property type="component" value="Unassembled WGS sequence"/>
</dbReference>